<proteinExistence type="inferred from homology"/>
<evidence type="ECO:0000256" key="3">
    <source>
        <dbReference type="ARBA" id="ARBA00022692"/>
    </source>
</evidence>
<keyword evidence="7" id="KW-0934">Plastid</keyword>
<feature type="transmembrane region" description="Helical" evidence="7">
    <location>
        <begin position="63"/>
        <end position="84"/>
    </location>
</feature>
<dbReference type="OrthoDB" id="414558at2759"/>
<evidence type="ECO:0000256" key="1">
    <source>
        <dbReference type="ARBA" id="ARBA00004478"/>
    </source>
</evidence>
<keyword evidence="3 7" id="KW-0812">Transmembrane</keyword>
<dbReference type="AlphaFoldDB" id="A0A2J8A5M2"/>
<keyword evidence="5 7" id="KW-1133">Transmembrane helix</keyword>
<evidence type="ECO:0000256" key="7">
    <source>
        <dbReference type="RuleBase" id="RU367003"/>
    </source>
</evidence>
<feature type="transmembrane region" description="Helical" evidence="7">
    <location>
        <begin position="134"/>
        <end position="152"/>
    </location>
</feature>
<evidence type="ECO:0000256" key="5">
    <source>
        <dbReference type="ARBA" id="ARBA00022989"/>
    </source>
</evidence>
<organism evidence="8 9">
    <name type="scientific">Tetrabaena socialis</name>
    <dbReference type="NCBI Taxonomy" id="47790"/>
    <lineage>
        <taxon>Eukaryota</taxon>
        <taxon>Viridiplantae</taxon>
        <taxon>Chlorophyta</taxon>
        <taxon>core chlorophytes</taxon>
        <taxon>Chlorophyceae</taxon>
        <taxon>CS clade</taxon>
        <taxon>Chlamydomonadales</taxon>
        <taxon>Tetrabaenaceae</taxon>
        <taxon>Tetrabaena</taxon>
    </lineage>
</organism>
<keyword evidence="7" id="KW-0150">Chloroplast</keyword>
<evidence type="ECO:0000313" key="9">
    <source>
        <dbReference type="Proteomes" id="UP000236333"/>
    </source>
</evidence>
<comment type="subcellular location">
    <subcellularLocation>
        <location evidence="1">Plastid</location>
        <location evidence="1">Chloroplast inner membrane</location>
        <topology evidence="1">Multi-pass membrane protein</topology>
    </subcellularLocation>
    <subcellularLocation>
        <location evidence="7">Plastid</location>
        <location evidence="7">Chloroplast membrane</location>
        <topology evidence="7">Multi-pass membrane protein</topology>
    </subcellularLocation>
</comment>
<name>A0A2J8A5M2_9CHLO</name>
<dbReference type="PANTHER" id="PTHR33510:SF5">
    <property type="entry name" value="PROTEIN TIC 20-II, CHLOROPLASTIC"/>
    <property type="match status" value="1"/>
</dbReference>
<feature type="transmembrane region" description="Helical" evidence="7">
    <location>
        <begin position="172"/>
        <end position="192"/>
    </location>
</feature>
<dbReference type="PANTHER" id="PTHR33510">
    <property type="entry name" value="PROTEIN TIC 20-II, CHLOROPLASTIC"/>
    <property type="match status" value="1"/>
</dbReference>
<keyword evidence="9" id="KW-1185">Reference proteome</keyword>
<dbReference type="Pfam" id="PF16166">
    <property type="entry name" value="TIC20"/>
    <property type="match status" value="1"/>
</dbReference>
<protein>
    <recommendedName>
        <fullName evidence="7">Protein TIC 20</fullName>
    </recommendedName>
</protein>
<evidence type="ECO:0000313" key="8">
    <source>
        <dbReference type="EMBL" id="PNH07821.1"/>
    </source>
</evidence>
<comment type="function">
    <text evidence="7">Involved in protein precursor import into chloroplasts.</text>
</comment>
<reference evidence="8 9" key="1">
    <citation type="journal article" date="2017" name="Mol. Biol. Evol.">
        <title>The 4-celled Tetrabaena socialis nuclear genome reveals the essential components for genetic control of cell number at the origin of multicellularity in the volvocine lineage.</title>
        <authorList>
            <person name="Featherston J."/>
            <person name="Arakaki Y."/>
            <person name="Hanschen E.R."/>
            <person name="Ferris P.J."/>
            <person name="Michod R.E."/>
            <person name="Olson B.J.S.C."/>
            <person name="Nozaki H."/>
            <person name="Durand P.M."/>
        </authorList>
    </citation>
    <scope>NUCLEOTIDE SEQUENCE [LARGE SCALE GENOMIC DNA]</scope>
    <source>
        <strain evidence="8 9">NIES-571</strain>
    </source>
</reference>
<keyword evidence="4" id="KW-1001">Plastid inner membrane</keyword>
<dbReference type="GO" id="GO:0009706">
    <property type="term" value="C:chloroplast inner membrane"/>
    <property type="evidence" value="ECO:0007669"/>
    <property type="project" value="UniProtKB-SubCell"/>
</dbReference>
<accession>A0A2J8A5M2</accession>
<evidence type="ECO:0000256" key="4">
    <source>
        <dbReference type="ARBA" id="ARBA00022780"/>
    </source>
</evidence>
<dbReference type="Proteomes" id="UP000236333">
    <property type="component" value="Unassembled WGS sequence"/>
</dbReference>
<sequence length="210" mass="22970">MQTSLNLRASRAALVAARLPCRPACAGVARRPARLASVAVHARSSASGGRSSSGGSPGIVERVLAALPYMLPFFDVVAYGRYLFYMYPAVKAAIQPLLPAISAYHSLPFGSFIAFFALYLGVVNNPSVHRFVRFNAVQAILLDILLVLPRLLETVLTPPTVGWGAQLYIHSQSFIWVFTTMWVLYGMVNCFLGQRPLIPFISDAAEQQLR</sequence>
<feature type="transmembrane region" description="Helical" evidence="7">
    <location>
        <begin position="104"/>
        <end position="122"/>
    </location>
</feature>
<comment type="caution">
    <text evidence="8">The sequence shown here is derived from an EMBL/GenBank/DDBJ whole genome shotgun (WGS) entry which is preliminary data.</text>
</comment>
<keyword evidence="6 7" id="KW-0472">Membrane</keyword>
<gene>
    <name evidence="8" type="ORF">TSOC_005678</name>
</gene>
<comment type="similarity">
    <text evidence="2 7">Belongs to the Tic20 family.</text>
</comment>
<evidence type="ECO:0000256" key="2">
    <source>
        <dbReference type="ARBA" id="ARBA00009596"/>
    </source>
</evidence>
<evidence type="ECO:0000256" key="6">
    <source>
        <dbReference type="ARBA" id="ARBA00023136"/>
    </source>
</evidence>
<dbReference type="EMBL" id="PGGS01000159">
    <property type="protein sequence ID" value="PNH07821.1"/>
    <property type="molecule type" value="Genomic_DNA"/>
</dbReference>
<dbReference type="InterPro" id="IPR005691">
    <property type="entry name" value="Tic20"/>
</dbReference>